<dbReference type="Proteomes" id="UP001208570">
    <property type="component" value="Unassembled WGS sequence"/>
</dbReference>
<comment type="caution">
    <text evidence="1">The sequence shown here is derived from an EMBL/GenBank/DDBJ whole genome shotgun (WGS) entry which is preliminary data.</text>
</comment>
<evidence type="ECO:0000313" key="2">
    <source>
        <dbReference type="Proteomes" id="UP001208570"/>
    </source>
</evidence>
<proteinExistence type="predicted"/>
<keyword evidence="2" id="KW-1185">Reference proteome</keyword>
<reference evidence="1" key="1">
    <citation type="journal article" date="2023" name="Mol. Biol. Evol.">
        <title>Third-Generation Sequencing Reveals the Adaptive Role of the Epigenome in Three Deep-Sea Polychaetes.</title>
        <authorList>
            <person name="Perez M."/>
            <person name="Aroh O."/>
            <person name="Sun Y."/>
            <person name="Lan Y."/>
            <person name="Juniper S.K."/>
            <person name="Young C.R."/>
            <person name="Angers B."/>
            <person name="Qian P.Y."/>
        </authorList>
    </citation>
    <scope>NUCLEOTIDE SEQUENCE</scope>
    <source>
        <strain evidence="1">P08H-3</strain>
    </source>
</reference>
<protein>
    <submittedName>
        <fullName evidence="1">Uncharacterized protein</fullName>
    </submittedName>
</protein>
<evidence type="ECO:0000313" key="1">
    <source>
        <dbReference type="EMBL" id="KAK2157698.1"/>
    </source>
</evidence>
<name>A0AAD9JQV0_9ANNE</name>
<organism evidence="1 2">
    <name type="scientific">Paralvinella palmiformis</name>
    <dbReference type="NCBI Taxonomy" id="53620"/>
    <lineage>
        <taxon>Eukaryota</taxon>
        <taxon>Metazoa</taxon>
        <taxon>Spiralia</taxon>
        <taxon>Lophotrochozoa</taxon>
        <taxon>Annelida</taxon>
        <taxon>Polychaeta</taxon>
        <taxon>Sedentaria</taxon>
        <taxon>Canalipalpata</taxon>
        <taxon>Terebellida</taxon>
        <taxon>Terebelliformia</taxon>
        <taxon>Alvinellidae</taxon>
        <taxon>Paralvinella</taxon>
    </lineage>
</organism>
<sequence length="308" mass="35417">MNSRLVISQPMSSPLNAIRPIGYHRDWYTATNQQSAPELGRVEPANILQNILTNPYAEAVSDSTDDGALPVQDPAADLDDKYDYDYLKLLYDSLGNKKVDVQGYLQQYLDAATTGNKINDDQVAFDDVRRRLPRTKVKRKRRRRHVGPHDEGGLQRLISTGTLVSPLLSEDHPDYERSIDIVFATYWFYPAKTEALLPEDKKCIEKRMKTQSERFDPQSKYFGMDDDGFAHAITKECLAKSNHQLAEKGTYNNQHTYNPYNVHMGQLTVYRSNETEVRLRKIIEKRTLRPNLATQQTTMVSIYGIRRK</sequence>
<accession>A0AAD9JQV0</accession>
<gene>
    <name evidence="1" type="ORF">LSH36_186g01008</name>
</gene>
<dbReference type="EMBL" id="JAODUP010000186">
    <property type="protein sequence ID" value="KAK2157698.1"/>
    <property type="molecule type" value="Genomic_DNA"/>
</dbReference>
<dbReference type="AlphaFoldDB" id="A0AAD9JQV0"/>